<comment type="caution">
    <text evidence="2">The sequence shown here is derived from an EMBL/GenBank/DDBJ whole genome shotgun (WGS) entry which is preliminary data.</text>
</comment>
<evidence type="ECO:0000313" key="3">
    <source>
        <dbReference type="Proteomes" id="UP001595789"/>
    </source>
</evidence>
<sequence>MENLDNNTEEQKAHPKPSDDAQSQIETIIPSTESEASTTTKVKEQHSEEPKSTEKEEDADLEQNEEPKQDSETEQNEESKPNSDTTENNDEEDKSDDIETVSV</sequence>
<keyword evidence="3" id="KW-1185">Reference proteome</keyword>
<feature type="compositionally biased region" description="Basic and acidic residues" evidence="1">
    <location>
        <begin position="9"/>
        <end position="19"/>
    </location>
</feature>
<feature type="compositionally biased region" description="Polar residues" evidence="1">
    <location>
        <begin position="20"/>
        <end position="40"/>
    </location>
</feature>
<feature type="compositionally biased region" description="Acidic residues" evidence="1">
    <location>
        <begin position="55"/>
        <end position="64"/>
    </location>
</feature>
<protein>
    <submittedName>
        <fullName evidence="2">Uncharacterized protein</fullName>
    </submittedName>
</protein>
<dbReference type="EMBL" id="JBHSBW010000013">
    <property type="protein sequence ID" value="MFC4212690.1"/>
    <property type="molecule type" value="Genomic_DNA"/>
</dbReference>
<organism evidence="2 3">
    <name type="scientific">Pedobacter lithocola</name>
    <dbReference type="NCBI Taxonomy" id="1908239"/>
    <lineage>
        <taxon>Bacteria</taxon>
        <taxon>Pseudomonadati</taxon>
        <taxon>Bacteroidota</taxon>
        <taxon>Sphingobacteriia</taxon>
        <taxon>Sphingobacteriales</taxon>
        <taxon>Sphingobacteriaceae</taxon>
        <taxon>Pedobacter</taxon>
    </lineage>
</organism>
<evidence type="ECO:0000313" key="2">
    <source>
        <dbReference type="EMBL" id="MFC4212690.1"/>
    </source>
</evidence>
<feature type="compositionally biased region" description="Basic and acidic residues" evidence="1">
    <location>
        <begin position="65"/>
        <end position="81"/>
    </location>
</feature>
<dbReference type="Proteomes" id="UP001595789">
    <property type="component" value="Unassembled WGS sequence"/>
</dbReference>
<reference evidence="3" key="1">
    <citation type="journal article" date="2019" name="Int. J. Syst. Evol. Microbiol.">
        <title>The Global Catalogue of Microorganisms (GCM) 10K type strain sequencing project: providing services to taxonomists for standard genome sequencing and annotation.</title>
        <authorList>
            <consortium name="The Broad Institute Genomics Platform"/>
            <consortium name="The Broad Institute Genome Sequencing Center for Infectious Disease"/>
            <person name="Wu L."/>
            <person name="Ma J."/>
        </authorList>
    </citation>
    <scope>NUCLEOTIDE SEQUENCE [LARGE SCALE GENOMIC DNA]</scope>
    <source>
        <strain evidence="3">CCM 8691</strain>
    </source>
</reference>
<evidence type="ECO:0000256" key="1">
    <source>
        <dbReference type="SAM" id="MobiDB-lite"/>
    </source>
</evidence>
<feature type="compositionally biased region" description="Basic and acidic residues" evidence="1">
    <location>
        <begin position="41"/>
        <end position="54"/>
    </location>
</feature>
<feature type="compositionally biased region" description="Acidic residues" evidence="1">
    <location>
        <begin position="87"/>
        <end position="103"/>
    </location>
</feature>
<dbReference type="RefSeq" id="WP_378986866.1">
    <property type="nucleotide sequence ID" value="NZ_JBHSBW010000013.1"/>
</dbReference>
<gene>
    <name evidence="2" type="ORF">ACFOWA_15950</name>
</gene>
<feature type="region of interest" description="Disordered" evidence="1">
    <location>
        <begin position="1"/>
        <end position="103"/>
    </location>
</feature>
<proteinExistence type="predicted"/>
<accession>A0ABV8PF47</accession>
<name>A0ABV8PF47_9SPHI</name>